<accession>A0A8J5YYG0</accession>
<name>A0A8J5YYG0_9ROSI</name>
<dbReference type="EMBL" id="JAHUZN010000006">
    <property type="protein sequence ID" value="KAG8490783.1"/>
    <property type="molecule type" value="Genomic_DNA"/>
</dbReference>
<dbReference type="OrthoDB" id="993349at2759"/>
<dbReference type="Proteomes" id="UP000701853">
    <property type="component" value="Chromosome 6"/>
</dbReference>
<comment type="caution">
    <text evidence="1">The sequence shown here is derived from an EMBL/GenBank/DDBJ whole genome shotgun (WGS) entry which is preliminary data.</text>
</comment>
<reference evidence="1 2" key="1">
    <citation type="journal article" date="2021" name="bioRxiv">
        <title>The Gossypium anomalum genome as a resource for cotton improvement and evolutionary analysis of hybrid incompatibility.</title>
        <authorList>
            <person name="Grover C.E."/>
            <person name="Yuan D."/>
            <person name="Arick M.A."/>
            <person name="Miller E.R."/>
            <person name="Hu G."/>
            <person name="Peterson D.G."/>
            <person name="Wendel J.F."/>
            <person name="Udall J.A."/>
        </authorList>
    </citation>
    <scope>NUCLEOTIDE SEQUENCE [LARGE SCALE GENOMIC DNA]</scope>
    <source>
        <strain evidence="1">JFW-Udall</strain>
        <tissue evidence="1">Leaf</tissue>
    </source>
</reference>
<sequence>MLAASQQWFSAPVASVDLWFTPFHFSLSKSALTSWQLRSSSSLKGNHSPCSYVFGINFIPDMSACFSWPNLQIQTKKLRKKIMKKGGLFFIPLQSNVTGSRYSYTWMSLAQENGWHVLLDVNALGAKEM</sequence>
<dbReference type="PANTHER" id="PTHR14237:SF64">
    <property type="entry name" value="MOLYBDENUM COFACTOR SULFURASE-LIKE PROTEIN"/>
    <property type="match status" value="1"/>
</dbReference>
<keyword evidence="2" id="KW-1185">Reference proteome</keyword>
<gene>
    <name evidence="1" type="ORF">CXB51_013949</name>
</gene>
<organism evidence="1 2">
    <name type="scientific">Gossypium anomalum</name>
    <dbReference type="NCBI Taxonomy" id="47600"/>
    <lineage>
        <taxon>Eukaryota</taxon>
        <taxon>Viridiplantae</taxon>
        <taxon>Streptophyta</taxon>
        <taxon>Embryophyta</taxon>
        <taxon>Tracheophyta</taxon>
        <taxon>Spermatophyta</taxon>
        <taxon>Magnoliopsida</taxon>
        <taxon>eudicotyledons</taxon>
        <taxon>Gunneridae</taxon>
        <taxon>Pentapetalae</taxon>
        <taxon>rosids</taxon>
        <taxon>malvids</taxon>
        <taxon>Malvales</taxon>
        <taxon>Malvaceae</taxon>
        <taxon>Malvoideae</taxon>
        <taxon>Gossypium</taxon>
    </lineage>
</organism>
<evidence type="ECO:0000313" key="1">
    <source>
        <dbReference type="EMBL" id="KAG8490783.1"/>
    </source>
</evidence>
<proteinExistence type="predicted"/>
<dbReference type="PANTHER" id="PTHR14237">
    <property type="entry name" value="MOLYBDOPTERIN COFACTOR SULFURASE MOSC"/>
    <property type="match status" value="1"/>
</dbReference>
<dbReference type="AlphaFoldDB" id="A0A8J5YYG0"/>
<protein>
    <submittedName>
        <fullName evidence="1">Uncharacterized protein</fullName>
    </submittedName>
</protein>
<evidence type="ECO:0000313" key="2">
    <source>
        <dbReference type="Proteomes" id="UP000701853"/>
    </source>
</evidence>